<name>A0A420FFV5_9SPHI</name>
<dbReference type="PANTHER" id="PTHR43110:SF1">
    <property type="entry name" value="THIOL PEROXIDASE"/>
    <property type="match status" value="1"/>
</dbReference>
<comment type="caution">
    <text evidence="3">The sequence shown here is derived from an EMBL/GenBank/DDBJ whole genome shotgun (WGS) entry which is preliminary data.</text>
</comment>
<dbReference type="InterPro" id="IPR036249">
    <property type="entry name" value="Thioredoxin-like_sf"/>
</dbReference>
<dbReference type="Pfam" id="PF00578">
    <property type="entry name" value="AhpC-TSA"/>
    <property type="match status" value="1"/>
</dbReference>
<organism evidence="3 4">
    <name type="scientific">Sphingobacterium siyangense</name>
    <dbReference type="NCBI Taxonomy" id="459529"/>
    <lineage>
        <taxon>Bacteria</taxon>
        <taxon>Pseudomonadati</taxon>
        <taxon>Bacteroidota</taxon>
        <taxon>Sphingobacteriia</taxon>
        <taxon>Sphingobacteriales</taxon>
        <taxon>Sphingobacteriaceae</taxon>
        <taxon>Sphingobacterium</taxon>
    </lineage>
</organism>
<keyword evidence="1" id="KW-0676">Redox-active center</keyword>
<evidence type="ECO:0000256" key="1">
    <source>
        <dbReference type="ARBA" id="ARBA00023284"/>
    </source>
</evidence>
<keyword evidence="4" id="KW-1185">Reference proteome</keyword>
<evidence type="ECO:0000313" key="4">
    <source>
        <dbReference type="Proteomes" id="UP000286402"/>
    </source>
</evidence>
<proteinExistence type="predicted"/>
<dbReference type="PANTHER" id="PTHR43110">
    <property type="entry name" value="THIOL PEROXIDASE"/>
    <property type="match status" value="1"/>
</dbReference>
<protein>
    <submittedName>
        <fullName evidence="3">Alkyl hydroperoxide reductase</fullName>
    </submittedName>
</protein>
<accession>A0A420FFV5</accession>
<gene>
    <name evidence="3" type="ORF">BCY89_16355</name>
</gene>
<evidence type="ECO:0000313" key="3">
    <source>
        <dbReference type="EMBL" id="RKF31736.1"/>
    </source>
</evidence>
<dbReference type="PROSITE" id="PS51352">
    <property type="entry name" value="THIOREDOXIN_2"/>
    <property type="match status" value="1"/>
</dbReference>
<dbReference type="InterPro" id="IPR050455">
    <property type="entry name" value="Tpx_Peroxidase_subfamily"/>
</dbReference>
<evidence type="ECO:0000259" key="2">
    <source>
        <dbReference type="PROSITE" id="PS51352"/>
    </source>
</evidence>
<dbReference type="InterPro" id="IPR000866">
    <property type="entry name" value="AhpC/TSA"/>
</dbReference>
<dbReference type="Proteomes" id="UP000286402">
    <property type="component" value="Unassembled WGS sequence"/>
</dbReference>
<dbReference type="EMBL" id="MCAQ01000028">
    <property type="protein sequence ID" value="RKF31736.1"/>
    <property type="molecule type" value="Genomic_DNA"/>
</dbReference>
<feature type="domain" description="Thioredoxin" evidence="2">
    <location>
        <begin position="43"/>
        <end position="211"/>
    </location>
</feature>
<dbReference type="GO" id="GO:0016209">
    <property type="term" value="F:antioxidant activity"/>
    <property type="evidence" value="ECO:0007669"/>
    <property type="project" value="InterPro"/>
</dbReference>
<dbReference type="SUPFAM" id="SSF52833">
    <property type="entry name" value="Thioredoxin-like"/>
    <property type="match status" value="1"/>
</dbReference>
<sequence length="211" mass="23853">MKNLEYEIAKLNANLATLPLEIKEIFGISIQDLQSGDLTEKSLQIGDKFPDFSLVNSKREEIELGKLLKKGKVIVAFFRGSWCPYCNLELRALQQNLTHFTAVEATLLAISPQVPKFSEALLTDNNLDFELLFDEDNTLAISVGISFELQDYAISSYDRLGVNLSAYNGNDSNRLPVPAVFVIDPDYTISYRFMDVNYMNRLNIEELIAQL</sequence>
<dbReference type="Gene3D" id="3.40.30.10">
    <property type="entry name" value="Glutaredoxin"/>
    <property type="match status" value="1"/>
</dbReference>
<dbReference type="RefSeq" id="WP_120335978.1">
    <property type="nucleotide sequence ID" value="NZ_MCAQ01000028.1"/>
</dbReference>
<dbReference type="InterPro" id="IPR013766">
    <property type="entry name" value="Thioredoxin_domain"/>
</dbReference>
<dbReference type="CDD" id="cd02970">
    <property type="entry name" value="PRX_like2"/>
    <property type="match status" value="1"/>
</dbReference>
<dbReference type="GO" id="GO:0016491">
    <property type="term" value="F:oxidoreductase activity"/>
    <property type="evidence" value="ECO:0007669"/>
    <property type="project" value="InterPro"/>
</dbReference>
<reference evidence="3 4" key="1">
    <citation type="submission" date="2016-07" db="EMBL/GenBank/DDBJ databases">
        <title>Genome analysis of Sphingobacterium siyangense T12B17.</title>
        <authorList>
            <person name="Xu D."/>
            <person name="Su Y."/>
            <person name="Zheng S."/>
        </authorList>
    </citation>
    <scope>NUCLEOTIDE SEQUENCE [LARGE SCALE GENOMIC DNA]</scope>
    <source>
        <strain evidence="3 4">T12B17</strain>
    </source>
</reference>
<dbReference type="AlphaFoldDB" id="A0A420FFV5"/>